<evidence type="ECO:0000256" key="3">
    <source>
        <dbReference type="ARBA" id="ARBA00022475"/>
    </source>
</evidence>
<dbReference type="InterPro" id="IPR000515">
    <property type="entry name" value="MetI-like"/>
</dbReference>
<feature type="transmembrane region" description="Helical" evidence="7">
    <location>
        <begin position="20"/>
        <end position="40"/>
    </location>
</feature>
<dbReference type="Proteomes" id="UP000215509">
    <property type="component" value="Unassembled WGS sequence"/>
</dbReference>
<dbReference type="GO" id="GO:0055085">
    <property type="term" value="P:transmembrane transport"/>
    <property type="evidence" value="ECO:0007669"/>
    <property type="project" value="InterPro"/>
</dbReference>
<evidence type="ECO:0000256" key="4">
    <source>
        <dbReference type="ARBA" id="ARBA00022692"/>
    </source>
</evidence>
<evidence type="ECO:0000256" key="2">
    <source>
        <dbReference type="ARBA" id="ARBA00022448"/>
    </source>
</evidence>
<dbReference type="RefSeq" id="WP_094018101.1">
    <property type="nucleotide sequence ID" value="NZ_NMQW01000052.1"/>
</dbReference>
<feature type="transmembrane region" description="Helical" evidence="7">
    <location>
        <begin position="118"/>
        <end position="137"/>
    </location>
</feature>
<protein>
    <submittedName>
        <fullName evidence="9">ABC transporter permease</fullName>
    </submittedName>
</protein>
<dbReference type="EMBL" id="NMQW01000052">
    <property type="protein sequence ID" value="OXM83004.1"/>
    <property type="molecule type" value="Genomic_DNA"/>
</dbReference>
<dbReference type="GO" id="GO:0005886">
    <property type="term" value="C:plasma membrane"/>
    <property type="evidence" value="ECO:0007669"/>
    <property type="project" value="UniProtKB-SubCell"/>
</dbReference>
<feature type="domain" description="ABC transmembrane type-1" evidence="8">
    <location>
        <begin position="83"/>
        <end position="285"/>
    </location>
</feature>
<feature type="transmembrane region" description="Helical" evidence="7">
    <location>
        <begin position="191"/>
        <end position="213"/>
    </location>
</feature>
<accession>A0A229UI15</accession>
<keyword evidence="2 7" id="KW-0813">Transport</keyword>
<feature type="transmembrane region" description="Helical" evidence="7">
    <location>
        <begin position="268"/>
        <end position="285"/>
    </location>
</feature>
<evidence type="ECO:0000313" key="9">
    <source>
        <dbReference type="EMBL" id="OXM83004.1"/>
    </source>
</evidence>
<dbReference type="OrthoDB" id="157184at2"/>
<gene>
    <name evidence="9" type="ORF">CF651_27695</name>
</gene>
<keyword evidence="5 7" id="KW-1133">Transmembrane helix</keyword>
<evidence type="ECO:0000313" key="10">
    <source>
        <dbReference type="Proteomes" id="UP000215509"/>
    </source>
</evidence>
<dbReference type="PANTHER" id="PTHR43744">
    <property type="entry name" value="ABC TRANSPORTER PERMEASE PROTEIN MG189-RELATED-RELATED"/>
    <property type="match status" value="1"/>
</dbReference>
<keyword evidence="3" id="KW-1003">Cell membrane</keyword>
<feature type="transmembrane region" description="Helical" evidence="7">
    <location>
        <begin position="149"/>
        <end position="170"/>
    </location>
</feature>
<comment type="caution">
    <text evidence="9">The sequence shown here is derived from an EMBL/GenBank/DDBJ whole genome shotgun (WGS) entry which is preliminary data.</text>
</comment>
<keyword evidence="6 7" id="KW-0472">Membrane</keyword>
<comment type="similarity">
    <text evidence="7">Belongs to the binding-protein-dependent transport system permease family.</text>
</comment>
<evidence type="ECO:0000256" key="5">
    <source>
        <dbReference type="ARBA" id="ARBA00022989"/>
    </source>
</evidence>
<keyword evidence="4 7" id="KW-0812">Transmembrane</keyword>
<sequence length="300" mass="34278">MADVRLIPKKAYRHNQIQSLDIVLLVILTLFAIAIILPFVNVTAISLSTQQEYLKRTVLLIPTEITLENFKALFEDGRIWVGYRTTLLLLVIGLPLNMFLTTSMAYGLSRPDFPFKRFFVYFVVVTLLFHGGIVPMYLLMKQLQLINTIWSVVLAYGVNSFYLIIMMNYFMSLPISLMESAKLDGAGEWRILFNIILPLSMPIIATILLFYAVDRWNEWFNAMIFIRKGSLVVLQLALRSIVIDSQISQQMNISNVQTDVKFSEGMKMTAIIVTMIPIMCVFPFLQKHFVKGMLVGAIKA</sequence>
<dbReference type="PROSITE" id="PS50928">
    <property type="entry name" value="ABC_TM1"/>
    <property type="match status" value="1"/>
</dbReference>
<organism evidence="9 10">
    <name type="scientific">Paenibacillus rigui</name>
    <dbReference type="NCBI Taxonomy" id="554312"/>
    <lineage>
        <taxon>Bacteria</taxon>
        <taxon>Bacillati</taxon>
        <taxon>Bacillota</taxon>
        <taxon>Bacilli</taxon>
        <taxon>Bacillales</taxon>
        <taxon>Paenibacillaceae</taxon>
        <taxon>Paenibacillus</taxon>
    </lineage>
</organism>
<evidence type="ECO:0000256" key="6">
    <source>
        <dbReference type="ARBA" id="ARBA00023136"/>
    </source>
</evidence>
<keyword evidence="10" id="KW-1185">Reference proteome</keyword>
<comment type="subcellular location">
    <subcellularLocation>
        <location evidence="1 7">Cell membrane</location>
        <topology evidence="1 7">Multi-pass membrane protein</topology>
    </subcellularLocation>
</comment>
<dbReference type="SUPFAM" id="SSF161098">
    <property type="entry name" value="MetI-like"/>
    <property type="match status" value="1"/>
</dbReference>
<proteinExistence type="inferred from homology"/>
<dbReference type="CDD" id="cd06261">
    <property type="entry name" value="TM_PBP2"/>
    <property type="match status" value="1"/>
</dbReference>
<name>A0A229UI15_9BACL</name>
<dbReference type="AlphaFoldDB" id="A0A229UI15"/>
<dbReference type="Gene3D" id="1.10.3720.10">
    <property type="entry name" value="MetI-like"/>
    <property type="match status" value="1"/>
</dbReference>
<reference evidence="9 10" key="1">
    <citation type="submission" date="2017-07" db="EMBL/GenBank/DDBJ databases">
        <title>Genome sequencing and assembly of Paenibacillus rigui.</title>
        <authorList>
            <person name="Mayilraj S."/>
        </authorList>
    </citation>
    <scope>NUCLEOTIDE SEQUENCE [LARGE SCALE GENOMIC DNA]</scope>
    <source>
        <strain evidence="9 10">JCM 16352</strain>
    </source>
</reference>
<evidence type="ECO:0000259" key="8">
    <source>
        <dbReference type="PROSITE" id="PS50928"/>
    </source>
</evidence>
<dbReference type="Pfam" id="PF00528">
    <property type="entry name" value="BPD_transp_1"/>
    <property type="match status" value="1"/>
</dbReference>
<dbReference type="PANTHER" id="PTHR43744:SF9">
    <property type="entry name" value="POLYGALACTURONAN_RHAMNOGALACTURONAN TRANSPORT SYSTEM PERMEASE PROTEIN YTCP"/>
    <property type="match status" value="1"/>
</dbReference>
<evidence type="ECO:0000256" key="1">
    <source>
        <dbReference type="ARBA" id="ARBA00004651"/>
    </source>
</evidence>
<feature type="transmembrane region" description="Helical" evidence="7">
    <location>
        <begin position="87"/>
        <end position="106"/>
    </location>
</feature>
<evidence type="ECO:0000256" key="7">
    <source>
        <dbReference type="RuleBase" id="RU363032"/>
    </source>
</evidence>
<dbReference type="InterPro" id="IPR035906">
    <property type="entry name" value="MetI-like_sf"/>
</dbReference>